<dbReference type="Proteomes" id="UP000285236">
    <property type="component" value="Unassembled WGS sequence"/>
</dbReference>
<evidence type="ECO:0000313" key="2">
    <source>
        <dbReference type="Proteomes" id="UP000285236"/>
    </source>
</evidence>
<dbReference type="InterPro" id="IPR029035">
    <property type="entry name" value="DHS-like_NAD/FAD-binding_dom"/>
</dbReference>
<sequence length="1156" mass="134509">MNKQYQIPSSVASKLEQIKLYMGTHSVTAFVGAGFSMNAEIPNNVSMKTWNQLREVFLDKLYPNNEEDKKNDANDVVRLSSLIDAQFGHNELDNILEEALPDQLIQPGRLHRLLVQLPWKDILTTNYDTLIERAAGQVINGFKLVTNKETLLYQPSPRIIKLHGSFPNIRPYIMTQEDYRRYPTERPEMVNTAKQCFLESLVCLIGFSGEDPNFRAWIGWLKDVIGQQRICPTYLITYRKGFHDAEKALLSKLGIDIINLAEVGGVDGYYSAYDFFLNYLKEKPSEWNGKVSFDHLRGKDLPDEKFKEYIEEKIKEMQVVRETYPGWLLLPKAHEADMDTVSKDAVFLEYYYKRITDDTTKLHFLYELNWRLTISATPKNLDWIVNGIEDLAEHLATFSVEDKKLLLELRLSLLENYRNNGKNEKFFNLCDELLASKNIIPTRYIFYQQSLYYLSRYDNLGLKDVLTKWTVDIGDYQNCIQKANLLYYIGEELEAYQLLAKCKNVICKSLLQNREDIYAKSCLTYILKTMKWCDRKVEYTNADMDTDSDNIEKFAIGETLEELTEKLSGKAYEEKPVHGFIREHLFEIGDYNNSWNLGSSGFVADYLYPCKWWMLKERLGMSMFLMNQNFTKYCILKMFDYSWDMAWNMMMVSANSKIVEAVFGREQLSQIAEEKANELFDTYIALFEKADIQGRSWINNKVLNILPTVLGRLCTKVSQNRVLNFVKAALKWQPIFVNKILKCAYDCLNNDNLKVIWVLLLTEKKAATHYSSDGYTFPDRYMLNFTITNDMKKRIIAGLRSNKKEDVLQSMISLEVLWNRADLTDEDKSKISKAVREMRNGQNTISEAIYTYSYVDVSDEEHDTFQNRLDDEVQTFCETNYLFTNTSETFSQWHSVIEKINVLRKYLSDEQKRFVLLHCCDLIEQNKSSFEKDDRQDLLGGMRRFTQQIVKTYQSLFLNTAFDAWNGNEAEKIENQIDWLRSKGYRCLPMKVKALMHQQQNIGGDIIGAIKNSLFSKKQEVQVEGINAFFVLKDNGGDVSEILSYIFDNFRLADPAVYKELLILFINVIVRNYNENDFHQHVMIFLTSIHEDCENYGLDVCALSDLQHYTNYVAGALSEKTQIENIPVFSKEESGFNDVFVGFDKGVESAQHKNYQ</sequence>
<organism evidence="1 2">
    <name type="scientific">Segatella copri</name>
    <dbReference type="NCBI Taxonomy" id="165179"/>
    <lineage>
        <taxon>Bacteria</taxon>
        <taxon>Pseudomonadati</taxon>
        <taxon>Bacteroidota</taxon>
        <taxon>Bacteroidia</taxon>
        <taxon>Bacteroidales</taxon>
        <taxon>Prevotellaceae</taxon>
        <taxon>Segatella</taxon>
    </lineage>
</organism>
<reference evidence="1 2" key="1">
    <citation type="submission" date="2018-08" db="EMBL/GenBank/DDBJ databases">
        <title>A genome reference for cultivated species of the human gut microbiota.</title>
        <authorList>
            <person name="Zou Y."/>
            <person name="Xue W."/>
            <person name="Luo G."/>
        </authorList>
    </citation>
    <scope>NUCLEOTIDE SEQUENCE [LARGE SCALE GENOMIC DNA]</scope>
    <source>
        <strain evidence="1 2">AF15-25</strain>
    </source>
</reference>
<dbReference type="RefSeq" id="WP_118079963.1">
    <property type="nucleotide sequence ID" value="NZ_QRYP01000015.1"/>
</dbReference>
<dbReference type="SUPFAM" id="SSF52467">
    <property type="entry name" value="DHS-like NAD/FAD-binding domain"/>
    <property type="match status" value="1"/>
</dbReference>
<dbReference type="Gene3D" id="3.40.50.1220">
    <property type="entry name" value="TPP-binding domain"/>
    <property type="match status" value="1"/>
</dbReference>
<dbReference type="AlphaFoldDB" id="A0AA92W407"/>
<protein>
    <recommendedName>
        <fullName evidence="3">SIR2-like domain-containing protein</fullName>
    </recommendedName>
</protein>
<accession>A0AA92W407</accession>
<dbReference type="Pfam" id="PF13289">
    <property type="entry name" value="SIR2_2"/>
    <property type="match status" value="1"/>
</dbReference>
<proteinExistence type="predicted"/>
<evidence type="ECO:0008006" key="3">
    <source>
        <dbReference type="Google" id="ProtNLM"/>
    </source>
</evidence>
<name>A0AA92W407_9BACT</name>
<comment type="caution">
    <text evidence="1">The sequence shown here is derived from an EMBL/GenBank/DDBJ whole genome shotgun (WGS) entry which is preliminary data.</text>
</comment>
<dbReference type="EMBL" id="QRYP01000015">
    <property type="protein sequence ID" value="RGU97252.1"/>
    <property type="molecule type" value="Genomic_DNA"/>
</dbReference>
<gene>
    <name evidence="1" type="ORF">DWW35_07260</name>
</gene>
<evidence type="ECO:0000313" key="1">
    <source>
        <dbReference type="EMBL" id="RGU97252.1"/>
    </source>
</evidence>